<name>A0A140NSQ4_PROSM</name>
<dbReference type="Proteomes" id="UP000005012">
    <property type="component" value="Chromosome"/>
</dbReference>
<protein>
    <submittedName>
        <fullName evidence="1">Uncharacterized protein</fullName>
    </submittedName>
</protein>
<evidence type="ECO:0000313" key="2">
    <source>
        <dbReference type="Proteomes" id="UP000005012"/>
    </source>
</evidence>
<evidence type="ECO:0000313" key="1">
    <source>
        <dbReference type="EMBL" id="AFH94982.1"/>
    </source>
</evidence>
<sequence length="70" mass="8011">MVFAQELGDDSHKIATKYRLTHTKRFENRRLHGSIPNAAPYPNTGIINRLGEDTGAFLEIIDTYEPLWPI</sequence>
<reference evidence="1 2" key="1">
    <citation type="journal article" date="2012" name="J. Bacteriol.">
        <title>Complete Genome Sequence of Providencia stuartii Clinical Isolate MRSN 2154.</title>
        <authorList>
            <person name="Clifford R.J."/>
            <person name="Hang J."/>
            <person name="Riley M.C."/>
            <person name="Onmus-Leone F."/>
            <person name="Kuschner R.A."/>
            <person name="Lesho E.P."/>
            <person name="Waterman P.E."/>
        </authorList>
    </citation>
    <scope>NUCLEOTIDE SEQUENCE [LARGE SCALE GENOMIC DNA]</scope>
    <source>
        <strain evidence="1 2">MRSN 2154</strain>
    </source>
</reference>
<organism evidence="1 2">
    <name type="scientific">Providencia stuartii (strain MRSN 2154)</name>
    <dbReference type="NCBI Taxonomy" id="1157951"/>
    <lineage>
        <taxon>Bacteria</taxon>
        <taxon>Pseudomonadati</taxon>
        <taxon>Pseudomonadota</taxon>
        <taxon>Gammaproteobacteria</taxon>
        <taxon>Enterobacterales</taxon>
        <taxon>Morganellaceae</taxon>
        <taxon>Providencia</taxon>
    </lineage>
</organism>
<dbReference type="AlphaFoldDB" id="A0A140NSQ4"/>
<accession>A0A140NSQ4</accession>
<reference evidence="2" key="2">
    <citation type="submission" date="2012-04" db="EMBL/GenBank/DDBJ databases">
        <title>Complete genome sequence of Providencia stuartii clinical isolate MRSN 2154.</title>
        <authorList>
            <person name="Clifford R.J."/>
            <person name="Hang J."/>
            <person name="Riley M.C."/>
            <person name="Onmus-Leone F."/>
            <person name="Kuschner R.A."/>
            <person name="Lesho E.P."/>
            <person name="Waterman P.E."/>
        </authorList>
    </citation>
    <scope>NUCLEOTIDE SEQUENCE [LARGE SCALE GENOMIC DNA]</scope>
    <source>
        <strain evidence="2">MRSN 2154</strain>
    </source>
</reference>
<proteinExistence type="predicted"/>
<dbReference type="HOGENOM" id="CLU_2754704_0_0_6"/>
<dbReference type="EMBL" id="CP003488">
    <property type="protein sequence ID" value="AFH94982.1"/>
    <property type="molecule type" value="Genomic_DNA"/>
</dbReference>
<gene>
    <name evidence="1" type="ordered locus">S70_15835</name>
</gene>
<dbReference type="KEGG" id="psi:S70_15835"/>